<protein>
    <submittedName>
        <fullName evidence="2">Glucosyl transferase</fullName>
    </submittedName>
</protein>
<gene>
    <name evidence="2" type="ORF">NIES2119_22435</name>
</gene>
<dbReference type="SUPFAM" id="SSF53448">
    <property type="entry name" value="Nucleotide-diphospho-sugar transferases"/>
    <property type="match status" value="1"/>
</dbReference>
<dbReference type="AlphaFoldDB" id="A0A1U7IAU6"/>
<dbReference type="InterPro" id="IPR029044">
    <property type="entry name" value="Nucleotide-diphossugar_trans"/>
</dbReference>
<dbReference type="InterPro" id="IPR001173">
    <property type="entry name" value="Glyco_trans_2-like"/>
</dbReference>
<dbReference type="OrthoDB" id="455644at2"/>
<dbReference type="Pfam" id="PF00535">
    <property type="entry name" value="Glycos_transf_2"/>
    <property type="match status" value="1"/>
</dbReference>
<keyword evidence="2" id="KW-0808">Transferase</keyword>
<dbReference type="EMBL" id="MRCE01000027">
    <property type="protein sequence ID" value="OKH33685.1"/>
    <property type="molecule type" value="Genomic_DNA"/>
</dbReference>
<feature type="domain" description="Glycosyltransferase 2-like" evidence="1">
    <location>
        <begin position="5"/>
        <end position="164"/>
    </location>
</feature>
<dbReference type="Gene3D" id="3.90.550.10">
    <property type="entry name" value="Spore Coat Polysaccharide Biosynthesis Protein SpsA, Chain A"/>
    <property type="match status" value="1"/>
</dbReference>
<accession>A0A1U7IAU6</accession>
<proteinExistence type="predicted"/>
<dbReference type="GO" id="GO:0016740">
    <property type="term" value="F:transferase activity"/>
    <property type="evidence" value="ECO:0007669"/>
    <property type="project" value="UniProtKB-KW"/>
</dbReference>
<dbReference type="PANTHER" id="PTHR43685:SF2">
    <property type="entry name" value="GLYCOSYLTRANSFERASE 2-LIKE DOMAIN-CONTAINING PROTEIN"/>
    <property type="match status" value="1"/>
</dbReference>
<name>A0A1U7IAU6_9CYAN</name>
<evidence type="ECO:0000313" key="3">
    <source>
        <dbReference type="Proteomes" id="UP000185860"/>
    </source>
</evidence>
<dbReference type="InterPro" id="IPR050834">
    <property type="entry name" value="Glycosyltransf_2"/>
</dbReference>
<dbReference type="STRING" id="454136.NIES2119_22435"/>
<reference evidence="2 3" key="1">
    <citation type="submission" date="2016-11" db="EMBL/GenBank/DDBJ databases">
        <title>Draft Genome Sequences of Nine Cyanobacterial Strains from Diverse Habitats.</title>
        <authorList>
            <person name="Zhu T."/>
            <person name="Hou S."/>
            <person name="Lu X."/>
            <person name="Hess W.R."/>
        </authorList>
    </citation>
    <scope>NUCLEOTIDE SEQUENCE [LARGE SCALE GENOMIC DNA]</scope>
    <source>
        <strain evidence="2 3">IAM M-71</strain>
    </source>
</reference>
<sequence length="343" mass="39254">MKKVSVIIPVYKVEQYISDTVQSVLNQTYQNFELIIVDDGSPDRSIEICQQFDDPRIKIISQKNRGLAGARNTGIRHATGDYLAFLDSDDMWLTEMLEKNVAHLEAAPEVGVSFNRSAFIDEAGKPLGIYTMPQLNNIDVPCLLRGSPIGNGSAVVIKREVFEAIRYQANLYGEVEDFYFDDCFRQSEDIECWLRIVMTTPWKIEGIPDVLTFYRVNSGGLSANVLKQLESWEKVIEKTRAYAPEKIAQWESYGKAYQLRYLARNAVRMKANSLAVKLINQALVTDKRVLLEEPRRTLRILFAAYLLWLLPQSFYQQIEKFAAKISGFMQQRKILQEQSGQTV</sequence>
<comment type="caution">
    <text evidence="2">The sequence shown here is derived from an EMBL/GenBank/DDBJ whole genome shotgun (WGS) entry which is preliminary data.</text>
</comment>
<dbReference type="PANTHER" id="PTHR43685">
    <property type="entry name" value="GLYCOSYLTRANSFERASE"/>
    <property type="match status" value="1"/>
</dbReference>
<organism evidence="2 3">
    <name type="scientific">[Phormidium ambiguum] IAM M-71</name>
    <dbReference type="NCBI Taxonomy" id="454136"/>
    <lineage>
        <taxon>Bacteria</taxon>
        <taxon>Bacillati</taxon>
        <taxon>Cyanobacteriota</taxon>
        <taxon>Cyanophyceae</taxon>
        <taxon>Oscillatoriophycideae</taxon>
        <taxon>Aerosakkonematales</taxon>
        <taxon>Aerosakkonemataceae</taxon>
        <taxon>Floridanema</taxon>
    </lineage>
</organism>
<dbReference type="RefSeq" id="WP_073595727.1">
    <property type="nucleotide sequence ID" value="NZ_MRCE01000027.1"/>
</dbReference>
<evidence type="ECO:0000313" key="2">
    <source>
        <dbReference type="EMBL" id="OKH33685.1"/>
    </source>
</evidence>
<evidence type="ECO:0000259" key="1">
    <source>
        <dbReference type="Pfam" id="PF00535"/>
    </source>
</evidence>
<dbReference type="Proteomes" id="UP000185860">
    <property type="component" value="Unassembled WGS sequence"/>
</dbReference>